<organism evidence="2 3">
    <name type="scientific">Streptomyces yaizuensis</name>
    <dbReference type="NCBI Taxonomy" id="2989713"/>
    <lineage>
        <taxon>Bacteria</taxon>
        <taxon>Bacillati</taxon>
        <taxon>Actinomycetota</taxon>
        <taxon>Actinomycetes</taxon>
        <taxon>Kitasatosporales</taxon>
        <taxon>Streptomycetaceae</taxon>
        <taxon>Streptomyces</taxon>
    </lineage>
</organism>
<name>A0ABQ5PA67_9ACTN</name>
<evidence type="ECO:0000313" key="3">
    <source>
        <dbReference type="Proteomes" id="UP001291653"/>
    </source>
</evidence>
<comment type="caution">
    <text evidence="2">The sequence shown here is derived from an EMBL/GenBank/DDBJ whole genome shotgun (WGS) entry which is preliminary data.</text>
</comment>
<evidence type="ECO:0000259" key="1">
    <source>
        <dbReference type="PROSITE" id="PS51186"/>
    </source>
</evidence>
<sequence length="187" mass="21304">MPLELRHVTPDGLPDVRAAILEIHAEVRHRDFGMTREFHSVERFDERLSAYASRPGWAAVLGYEEGRPVGFCFGMTLAADTRWWSSMIPPVADDLVREDGRRTAALNEIVVRRPWRGRGVARRIHDTWLERRREERVTLLVDPAAGEGAVQAVYEGWGYAKVGEQQPFPDSPRFAALVRPVWEPSSM</sequence>
<keyword evidence="3" id="KW-1185">Reference proteome</keyword>
<dbReference type="PROSITE" id="PS51186">
    <property type="entry name" value="GNAT"/>
    <property type="match status" value="1"/>
</dbReference>
<dbReference type="EMBL" id="BSBI01000018">
    <property type="protein sequence ID" value="GLF99126.1"/>
    <property type="molecule type" value="Genomic_DNA"/>
</dbReference>
<feature type="domain" description="N-acetyltransferase" evidence="1">
    <location>
        <begin position="3"/>
        <end position="184"/>
    </location>
</feature>
<dbReference type="RefSeq" id="WP_323451081.1">
    <property type="nucleotide sequence ID" value="NZ_BSBI01000018.1"/>
</dbReference>
<gene>
    <name evidence="2" type="ORF">SYYSPA8_32535</name>
</gene>
<reference evidence="2 3" key="1">
    <citation type="submission" date="2022-10" db="EMBL/GenBank/DDBJ databases">
        <title>Draft genome sequence of Streptomyces sp. YSPA8.</title>
        <authorList>
            <person name="Moriuchi R."/>
            <person name="Dohra H."/>
            <person name="Yamamura H."/>
            <person name="Kodani S."/>
        </authorList>
    </citation>
    <scope>NUCLEOTIDE SEQUENCE [LARGE SCALE GENOMIC DNA]</scope>
    <source>
        <strain evidence="2 3">YSPA8</strain>
    </source>
</reference>
<dbReference type="Pfam" id="PF00583">
    <property type="entry name" value="Acetyltransf_1"/>
    <property type="match status" value="1"/>
</dbReference>
<dbReference type="InterPro" id="IPR000182">
    <property type="entry name" value="GNAT_dom"/>
</dbReference>
<protein>
    <submittedName>
        <fullName evidence="2">Acetyltransferase</fullName>
    </submittedName>
</protein>
<dbReference type="SUPFAM" id="SSF55729">
    <property type="entry name" value="Acyl-CoA N-acyltransferases (Nat)"/>
    <property type="match status" value="1"/>
</dbReference>
<dbReference type="Proteomes" id="UP001291653">
    <property type="component" value="Unassembled WGS sequence"/>
</dbReference>
<proteinExistence type="predicted"/>
<accession>A0ABQ5PA67</accession>
<dbReference type="InterPro" id="IPR016181">
    <property type="entry name" value="Acyl_CoA_acyltransferase"/>
</dbReference>
<evidence type="ECO:0000313" key="2">
    <source>
        <dbReference type="EMBL" id="GLF99126.1"/>
    </source>
</evidence>
<dbReference type="Gene3D" id="3.40.630.30">
    <property type="match status" value="1"/>
</dbReference>